<reference evidence="1" key="1">
    <citation type="submission" date="2022-08" db="EMBL/GenBank/DDBJ databases">
        <authorList>
            <consortium name="DOE Joint Genome Institute"/>
            <person name="Min B."/>
            <person name="Riley R."/>
            <person name="Sierra-Patev S."/>
            <person name="Naranjo-Ortiz M."/>
            <person name="Looney B."/>
            <person name="Konkel Z."/>
            <person name="Slot J.C."/>
            <person name="Sakamoto Y."/>
            <person name="Steenwyk J.L."/>
            <person name="Rokas A."/>
            <person name="Carro J."/>
            <person name="Camarero S."/>
            <person name="Ferreira P."/>
            <person name="Molpeceres G."/>
            <person name="Ruiz-Duenas F.J."/>
            <person name="Serrano A."/>
            <person name="Henrissat B."/>
            <person name="Drula E."/>
            <person name="Hughes K.W."/>
            <person name="Mata J.L."/>
            <person name="Ishikawa N.K."/>
            <person name="Vargas-Isla R."/>
            <person name="Ushijima S."/>
            <person name="Smith C.A."/>
            <person name="Ahrendt S."/>
            <person name="Andreopoulos W."/>
            <person name="He G."/>
            <person name="Labutti K."/>
            <person name="Lipzen A."/>
            <person name="Ng V."/>
            <person name="Sandor L."/>
            <person name="Barry K."/>
            <person name="Martinez A.T."/>
            <person name="Xiao Y."/>
            <person name="Gibbons J.G."/>
            <person name="Terashima K."/>
            <person name="Hibbett D.S."/>
            <person name="Grigoriev I.V."/>
        </authorList>
    </citation>
    <scope>NUCLEOTIDE SEQUENCE</scope>
    <source>
        <strain evidence="1">Sp2 HRB7682 ss15</strain>
    </source>
</reference>
<dbReference type="EMBL" id="JANVFS010000035">
    <property type="protein sequence ID" value="KAJ4469516.1"/>
    <property type="molecule type" value="Genomic_DNA"/>
</dbReference>
<comment type="caution">
    <text evidence="1">The sequence shown here is derived from an EMBL/GenBank/DDBJ whole genome shotgun (WGS) entry which is preliminary data.</text>
</comment>
<evidence type="ECO:0000313" key="2">
    <source>
        <dbReference type="Proteomes" id="UP001150238"/>
    </source>
</evidence>
<dbReference type="InterPro" id="IPR032675">
    <property type="entry name" value="LRR_dom_sf"/>
</dbReference>
<evidence type="ECO:0000313" key="1">
    <source>
        <dbReference type="EMBL" id="KAJ4469516.1"/>
    </source>
</evidence>
<sequence length="454" mass="51264">MVSGSPLTRFEPLAKIDTSRLKWQLRSCFGIGDAQLAEVKKALQSSKQDFANYNSESHQCRAVYEKEKSRMQAEYNNKMAVLHTKYKGDIHRIQLRLLGFVMKDHPALKLIAQESQQWKHLSFGGDDFGGFNGNSCLRSLQLPMLEVVCFEESEYCNGLSLPLETFGHAPNIRKLSLHSSLDQKVVAIFCKNWEKLTSLKCDLVENLEGFLSVLDRCTQLRHLTVVEEETVDLIPIPPLRISSLHSLKLVNSQPPPNKHDSMLESLLASLVLPNLIKLVLFHAGDIGQRSAVMPYSILRDFFRRSHYSLLTLTIRQISITDAELVALLVHVPCLQELSCEDPVDGPALITADFIQSLHSCQRNGLHHSIEPLVPKLHSLRLKVYKEEFDTYPLFSMVTSCWLPDDTGKVQLGTVCLKLVEVHLQGVVDQNTYELLGHFDRAGMQVVVKTDELLV</sequence>
<dbReference type="AlphaFoldDB" id="A0A9W8ZYK8"/>
<name>A0A9W8ZYK8_9AGAR</name>
<accession>A0A9W8ZYK8</accession>
<evidence type="ECO:0008006" key="3">
    <source>
        <dbReference type="Google" id="ProtNLM"/>
    </source>
</evidence>
<dbReference type="Proteomes" id="UP001150238">
    <property type="component" value="Unassembled WGS sequence"/>
</dbReference>
<protein>
    <recommendedName>
        <fullName evidence="3">F-box domain-containing protein</fullName>
    </recommendedName>
</protein>
<organism evidence="1 2">
    <name type="scientific">Lentinula lateritia</name>
    <dbReference type="NCBI Taxonomy" id="40482"/>
    <lineage>
        <taxon>Eukaryota</taxon>
        <taxon>Fungi</taxon>
        <taxon>Dikarya</taxon>
        <taxon>Basidiomycota</taxon>
        <taxon>Agaricomycotina</taxon>
        <taxon>Agaricomycetes</taxon>
        <taxon>Agaricomycetidae</taxon>
        <taxon>Agaricales</taxon>
        <taxon>Marasmiineae</taxon>
        <taxon>Omphalotaceae</taxon>
        <taxon>Lentinula</taxon>
    </lineage>
</organism>
<reference evidence="1" key="2">
    <citation type="journal article" date="2023" name="Proc. Natl. Acad. Sci. U.S.A.">
        <title>A global phylogenomic analysis of the shiitake genus Lentinula.</title>
        <authorList>
            <person name="Sierra-Patev S."/>
            <person name="Min B."/>
            <person name="Naranjo-Ortiz M."/>
            <person name="Looney B."/>
            <person name="Konkel Z."/>
            <person name="Slot J.C."/>
            <person name="Sakamoto Y."/>
            <person name="Steenwyk J.L."/>
            <person name="Rokas A."/>
            <person name="Carro J."/>
            <person name="Camarero S."/>
            <person name="Ferreira P."/>
            <person name="Molpeceres G."/>
            <person name="Ruiz-Duenas F.J."/>
            <person name="Serrano A."/>
            <person name="Henrissat B."/>
            <person name="Drula E."/>
            <person name="Hughes K.W."/>
            <person name="Mata J.L."/>
            <person name="Ishikawa N.K."/>
            <person name="Vargas-Isla R."/>
            <person name="Ushijima S."/>
            <person name="Smith C.A."/>
            <person name="Donoghue J."/>
            <person name="Ahrendt S."/>
            <person name="Andreopoulos W."/>
            <person name="He G."/>
            <person name="LaButti K."/>
            <person name="Lipzen A."/>
            <person name="Ng V."/>
            <person name="Riley R."/>
            <person name="Sandor L."/>
            <person name="Barry K."/>
            <person name="Martinez A.T."/>
            <person name="Xiao Y."/>
            <person name="Gibbons J.G."/>
            <person name="Terashima K."/>
            <person name="Grigoriev I.V."/>
            <person name="Hibbett D."/>
        </authorList>
    </citation>
    <scope>NUCLEOTIDE SEQUENCE</scope>
    <source>
        <strain evidence="1">Sp2 HRB7682 ss15</strain>
    </source>
</reference>
<dbReference type="Gene3D" id="3.80.10.10">
    <property type="entry name" value="Ribonuclease Inhibitor"/>
    <property type="match status" value="1"/>
</dbReference>
<dbReference type="SUPFAM" id="SSF52047">
    <property type="entry name" value="RNI-like"/>
    <property type="match status" value="1"/>
</dbReference>
<gene>
    <name evidence="1" type="ORF">C8J55DRAFT_564579</name>
</gene>
<proteinExistence type="predicted"/>